<evidence type="ECO:0000313" key="5">
    <source>
        <dbReference type="Proteomes" id="UP001208689"/>
    </source>
</evidence>
<dbReference type="PANTHER" id="PTHR11839">
    <property type="entry name" value="UDP/ADP-SUGAR PYROPHOSPHATASE"/>
    <property type="match status" value="1"/>
</dbReference>
<keyword evidence="5" id="KW-1185">Reference proteome</keyword>
<dbReference type="InterPro" id="IPR015797">
    <property type="entry name" value="NUDIX_hydrolase-like_dom_sf"/>
</dbReference>
<dbReference type="CDD" id="cd03424">
    <property type="entry name" value="NUDIX_ADPRase_Nudt5_UGPPase_Nudt14"/>
    <property type="match status" value="1"/>
</dbReference>
<dbReference type="InterPro" id="IPR020476">
    <property type="entry name" value="Nudix_hydrolase"/>
</dbReference>
<evidence type="ECO:0000256" key="2">
    <source>
        <dbReference type="ARBA" id="ARBA00022801"/>
    </source>
</evidence>
<feature type="domain" description="Nudix hydrolase" evidence="3">
    <location>
        <begin position="44"/>
        <end position="172"/>
    </location>
</feature>
<protein>
    <recommendedName>
        <fullName evidence="3">Nudix hydrolase domain-containing protein</fullName>
    </recommendedName>
</protein>
<name>A0ABY6HTV2_9ARCH</name>
<dbReference type="InterPro" id="IPR020084">
    <property type="entry name" value="NUDIX_hydrolase_CS"/>
</dbReference>
<dbReference type="Proteomes" id="UP001208689">
    <property type="component" value="Chromosome"/>
</dbReference>
<accession>A0ABY6HTV2</accession>
<sequence>MKFDDSELKWKTVEERVVFENKFIRLRNDIASRPDGVNVDFIVVENKSFASVICKTKDHKLPMVRQFRYPWMAASWEIPSGIIDPGELPEDAAVREVEEETGYRVTNLRFLMKFHPFGIAKGWCYLFYADVEEGNGQALDPNEFLQMQLFTPEEIDLLQDEGDLIHASTLVGWNLAKNMKLV</sequence>
<organism evidence="4 5">
    <name type="scientific">Candidatus Lokiarchaeum ossiferum</name>
    <dbReference type="NCBI Taxonomy" id="2951803"/>
    <lineage>
        <taxon>Archaea</taxon>
        <taxon>Promethearchaeati</taxon>
        <taxon>Promethearchaeota</taxon>
        <taxon>Promethearchaeia</taxon>
        <taxon>Promethearchaeales</taxon>
        <taxon>Promethearchaeaceae</taxon>
        <taxon>Candidatus Lokiarchaeum</taxon>
    </lineage>
</organism>
<keyword evidence="2" id="KW-0378">Hydrolase</keyword>
<gene>
    <name evidence="4" type="ORF">NEF87_002276</name>
</gene>
<dbReference type="Gene3D" id="3.90.79.10">
    <property type="entry name" value="Nucleoside Triphosphate Pyrophosphohydrolase"/>
    <property type="match status" value="1"/>
</dbReference>
<dbReference type="PRINTS" id="PR00502">
    <property type="entry name" value="NUDIXFAMILY"/>
</dbReference>
<dbReference type="PANTHER" id="PTHR11839:SF18">
    <property type="entry name" value="NUDIX HYDROLASE DOMAIN-CONTAINING PROTEIN"/>
    <property type="match status" value="1"/>
</dbReference>
<reference evidence="4" key="1">
    <citation type="submission" date="2022-09" db="EMBL/GenBank/DDBJ databases">
        <title>Actin cytoskeleton and complex cell architecture in an #Asgard archaeon.</title>
        <authorList>
            <person name="Ponce Toledo R.I."/>
            <person name="Schleper C."/>
            <person name="Rodrigues Oliveira T."/>
            <person name="Wollweber F."/>
            <person name="Xu J."/>
            <person name="Rittmann S."/>
            <person name="Klingl A."/>
            <person name="Pilhofer M."/>
        </authorList>
    </citation>
    <scope>NUCLEOTIDE SEQUENCE</scope>
    <source>
        <strain evidence="4">B-35</strain>
    </source>
</reference>
<dbReference type="InterPro" id="IPR000086">
    <property type="entry name" value="NUDIX_hydrolase_dom"/>
</dbReference>
<proteinExistence type="predicted"/>
<comment type="cofactor">
    <cofactor evidence="1">
        <name>Mg(2+)</name>
        <dbReference type="ChEBI" id="CHEBI:18420"/>
    </cofactor>
</comment>
<dbReference type="PROSITE" id="PS51462">
    <property type="entry name" value="NUDIX"/>
    <property type="match status" value="1"/>
</dbReference>
<dbReference type="SUPFAM" id="SSF55811">
    <property type="entry name" value="Nudix"/>
    <property type="match status" value="1"/>
</dbReference>
<dbReference type="PROSITE" id="PS00893">
    <property type="entry name" value="NUDIX_BOX"/>
    <property type="match status" value="1"/>
</dbReference>
<dbReference type="Pfam" id="PF00293">
    <property type="entry name" value="NUDIX"/>
    <property type="match status" value="1"/>
</dbReference>
<evidence type="ECO:0000259" key="3">
    <source>
        <dbReference type="PROSITE" id="PS51462"/>
    </source>
</evidence>
<evidence type="ECO:0000313" key="4">
    <source>
        <dbReference type="EMBL" id="UYP45991.1"/>
    </source>
</evidence>
<dbReference type="EMBL" id="CP104013">
    <property type="protein sequence ID" value="UYP45991.1"/>
    <property type="molecule type" value="Genomic_DNA"/>
</dbReference>
<evidence type="ECO:0000256" key="1">
    <source>
        <dbReference type="ARBA" id="ARBA00001946"/>
    </source>
</evidence>